<keyword evidence="6 9" id="KW-1133">Transmembrane helix</keyword>
<comment type="similarity">
    <text evidence="8 9">Belongs to the TRAP transporter small permease family.</text>
</comment>
<dbReference type="EMBL" id="JBEWTB010000002">
    <property type="protein sequence ID" value="MET4757560.1"/>
    <property type="molecule type" value="Genomic_DNA"/>
</dbReference>
<evidence type="ECO:0000256" key="8">
    <source>
        <dbReference type="ARBA" id="ARBA00038436"/>
    </source>
</evidence>
<feature type="transmembrane region" description="Helical" evidence="9">
    <location>
        <begin position="20"/>
        <end position="44"/>
    </location>
</feature>
<comment type="caution">
    <text evidence="11">The sequence shown here is derived from an EMBL/GenBank/DDBJ whole genome shotgun (WGS) entry which is preliminary data.</text>
</comment>
<reference evidence="11 12" key="1">
    <citation type="submission" date="2024-06" db="EMBL/GenBank/DDBJ databases">
        <title>Genomic Encyclopedia of Type Strains, Phase V (KMG-V): Genome sequencing to study the core and pangenomes of soil and plant-associated prokaryotes.</title>
        <authorList>
            <person name="Whitman W."/>
        </authorList>
    </citation>
    <scope>NUCLEOTIDE SEQUENCE [LARGE SCALE GENOMIC DNA]</scope>
    <source>
        <strain evidence="11 12">NE40</strain>
    </source>
</reference>
<accession>A0ABV2SII4</accession>
<proteinExistence type="inferred from homology"/>
<gene>
    <name evidence="11" type="ORF">V5J35_002752</name>
</gene>
<protein>
    <recommendedName>
        <fullName evidence="9">TRAP transporter small permease protein</fullName>
    </recommendedName>
</protein>
<evidence type="ECO:0000313" key="11">
    <source>
        <dbReference type="EMBL" id="MET4757560.1"/>
    </source>
</evidence>
<keyword evidence="2 9" id="KW-0813">Transport</keyword>
<dbReference type="RefSeq" id="WP_354007706.1">
    <property type="nucleotide sequence ID" value="NZ_JBEWTA010000001.1"/>
</dbReference>
<comment type="subcellular location">
    <subcellularLocation>
        <location evidence="1 9">Cell inner membrane</location>
        <topology evidence="1 9">Multi-pass membrane protein</topology>
    </subcellularLocation>
</comment>
<dbReference type="PANTHER" id="PTHR35011:SF10">
    <property type="entry name" value="TRAP TRANSPORTER SMALL PERMEASE PROTEIN"/>
    <property type="match status" value="1"/>
</dbReference>
<name>A0ABV2SII4_9GAMM</name>
<feature type="transmembrane region" description="Helical" evidence="9">
    <location>
        <begin position="135"/>
        <end position="163"/>
    </location>
</feature>
<keyword evidence="12" id="KW-1185">Reference proteome</keyword>
<evidence type="ECO:0000256" key="5">
    <source>
        <dbReference type="ARBA" id="ARBA00022692"/>
    </source>
</evidence>
<evidence type="ECO:0000256" key="1">
    <source>
        <dbReference type="ARBA" id="ARBA00004429"/>
    </source>
</evidence>
<dbReference type="Pfam" id="PF04290">
    <property type="entry name" value="DctQ"/>
    <property type="match status" value="1"/>
</dbReference>
<dbReference type="InterPro" id="IPR055348">
    <property type="entry name" value="DctQ"/>
</dbReference>
<dbReference type="Proteomes" id="UP001549366">
    <property type="component" value="Unassembled WGS sequence"/>
</dbReference>
<organism evidence="11 12">
    <name type="scientific">Endozoicomonas lisbonensis</name>
    <dbReference type="NCBI Taxonomy" id="3120522"/>
    <lineage>
        <taxon>Bacteria</taxon>
        <taxon>Pseudomonadati</taxon>
        <taxon>Pseudomonadota</taxon>
        <taxon>Gammaproteobacteria</taxon>
        <taxon>Oceanospirillales</taxon>
        <taxon>Endozoicomonadaceae</taxon>
        <taxon>Endozoicomonas</taxon>
    </lineage>
</organism>
<keyword evidence="5 9" id="KW-0812">Transmembrane</keyword>
<keyword evidence="4 9" id="KW-0997">Cell inner membrane</keyword>
<dbReference type="PANTHER" id="PTHR35011">
    <property type="entry name" value="2,3-DIKETO-L-GULONATE TRAP TRANSPORTER SMALL PERMEASE PROTEIN YIAM"/>
    <property type="match status" value="1"/>
</dbReference>
<keyword evidence="7 9" id="KW-0472">Membrane</keyword>
<feature type="domain" description="Tripartite ATP-independent periplasmic transporters DctQ component" evidence="10">
    <location>
        <begin position="35"/>
        <end position="156"/>
    </location>
</feature>
<evidence type="ECO:0000259" key="10">
    <source>
        <dbReference type="Pfam" id="PF04290"/>
    </source>
</evidence>
<evidence type="ECO:0000256" key="2">
    <source>
        <dbReference type="ARBA" id="ARBA00022448"/>
    </source>
</evidence>
<comment type="function">
    <text evidence="9">Part of the tripartite ATP-independent periplasmic (TRAP) transport system.</text>
</comment>
<evidence type="ECO:0000256" key="7">
    <source>
        <dbReference type="ARBA" id="ARBA00023136"/>
    </source>
</evidence>
<evidence type="ECO:0000256" key="9">
    <source>
        <dbReference type="RuleBase" id="RU369079"/>
    </source>
</evidence>
<evidence type="ECO:0000313" key="12">
    <source>
        <dbReference type="Proteomes" id="UP001549366"/>
    </source>
</evidence>
<feature type="transmembrane region" description="Helical" evidence="9">
    <location>
        <begin position="94"/>
        <end position="114"/>
    </location>
</feature>
<evidence type="ECO:0000256" key="3">
    <source>
        <dbReference type="ARBA" id="ARBA00022475"/>
    </source>
</evidence>
<comment type="subunit">
    <text evidence="9">The complex comprises the extracytoplasmic solute receptor protein and the two transmembrane proteins.</text>
</comment>
<keyword evidence="3" id="KW-1003">Cell membrane</keyword>
<dbReference type="InterPro" id="IPR007387">
    <property type="entry name" value="TRAP_DctQ"/>
</dbReference>
<feature type="transmembrane region" description="Helical" evidence="9">
    <location>
        <begin position="56"/>
        <end position="74"/>
    </location>
</feature>
<sequence length="182" mass="20448">MSFSKWLTINYEEPGALRWVALLLEALAGLALLILMLVTCIDVVGRYFFSNPLNGATEMTEIGIALLVFAQMPVITWRGGHVVVDILDRFLPPLLIKVLGTLSGLLISFAFYALANRIWELAARSIRRNEVTEFLTFPVGIVVQYIAIMSWATAAGMLLWGIWRLWLNKPHHSDHQVSEPGR</sequence>
<evidence type="ECO:0000256" key="4">
    <source>
        <dbReference type="ARBA" id="ARBA00022519"/>
    </source>
</evidence>
<evidence type="ECO:0000256" key="6">
    <source>
        <dbReference type="ARBA" id="ARBA00022989"/>
    </source>
</evidence>